<dbReference type="SUPFAM" id="SSF50242">
    <property type="entry name" value="TIMP-like"/>
    <property type="match status" value="1"/>
</dbReference>
<dbReference type="EMBL" id="KV587377">
    <property type="protein sequence ID" value="OPL32710.1"/>
    <property type="molecule type" value="Genomic_DNA"/>
</dbReference>
<gene>
    <name evidence="1" type="ORF">AM593_01671</name>
</gene>
<keyword evidence="2" id="KW-1185">Reference proteome</keyword>
<feature type="non-terminal residue" evidence="1">
    <location>
        <position position="1"/>
    </location>
</feature>
<accession>A0A3L5TRY4</accession>
<proteinExistence type="predicted"/>
<dbReference type="Gene3D" id="2.40.50.120">
    <property type="match status" value="1"/>
</dbReference>
<dbReference type="AlphaFoldDB" id="A0A3L5TRY4"/>
<dbReference type="Proteomes" id="UP000266721">
    <property type="component" value="Unassembled WGS sequence"/>
</dbReference>
<dbReference type="InterPro" id="IPR008993">
    <property type="entry name" value="TIMP-like_OB-fold"/>
</dbReference>
<evidence type="ECO:0000313" key="1">
    <source>
        <dbReference type="EMBL" id="OPL32710.1"/>
    </source>
</evidence>
<protein>
    <submittedName>
        <fullName evidence="1">Uncharacterized protein</fullName>
    </submittedName>
</protein>
<organism evidence="1 2">
    <name type="scientific">Mytilus galloprovincialis</name>
    <name type="common">Mediterranean mussel</name>
    <dbReference type="NCBI Taxonomy" id="29158"/>
    <lineage>
        <taxon>Eukaryota</taxon>
        <taxon>Metazoa</taxon>
        <taxon>Spiralia</taxon>
        <taxon>Lophotrochozoa</taxon>
        <taxon>Mollusca</taxon>
        <taxon>Bivalvia</taxon>
        <taxon>Autobranchia</taxon>
        <taxon>Pteriomorphia</taxon>
        <taxon>Mytilida</taxon>
        <taxon>Mytiloidea</taxon>
        <taxon>Mytilidae</taxon>
        <taxon>Mytilinae</taxon>
        <taxon>Mytilus</taxon>
    </lineage>
</organism>
<sequence length="86" mass="9899">MEQNELKILIGHEAPFGAIMNITLRKAIHCYKYHVEYKYSMWNISTQCVTAAIKLEDKIKVRTKRKSSACGVDLQVGEEYLISGEY</sequence>
<comment type="caution">
    <text evidence="1">The sequence shown here is derived from an EMBL/GenBank/DDBJ whole genome shotgun (WGS) entry which is preliminary data.</text>
</comment>
<name>A0A3L5TRY4_MYTGA</name>
<evidence type="ECO:0000313" key="2">
    <source>
        <dbReference type="Proteomes" id="UP000266721"/>
    </source>
</evidence>
<reference evidence="1 2" key="1">
    <citation type="journal article" date="2016" name="PLoS ONE">
        <title>A First Insight into the Genome of the Filter-Feeder Mussel Mytilus galloprovincialis.</title>
        <authorList>
            <person name="Murgarella M."/>
            <person name="Puiu D."/>
            <person name="Novoa B."/>
            <person name="Figueras A."/>
            <person name="Posada D."/>
            <person name="Canchaya C."/>
        </authorList>
    </citation>
    <scope>NUCLEOTIDE SEQUENCE [LARGE SCALE GENOMIC DNA]</scope>
    <source>
        <tissue evidence="1">Muscle</tissue>
    </source>
</reference>